<evidence type="ECO:0000256" key="1">
    <source>
        <dbReference type="SAM" id="MobiDB-lite"/>
    </source>
</evidence>
<evidence type="ECO:0000313" key="3">
    <source>
        <dbReference type="EMBL" id="RJE19552.1"/>
    </source>
</evidence>
<reference evidence="4" key="1">
    <citation type="submission" date="2017-02" db="EMBL/GenBank/DDBJ databases">
        <authorList>
            <person name="Tafer H."/>
            <person name="Lopandic K."/>
        </authorList>
    </citation>
    <scope>NUCLEOTIDE SEQUENCE [LARGE SCALE GENOMIC DNA]</scope>
    <source>
        <strain evidence="4">CBS 366.77</strain>
    </source>
</reference>
<gene>
    <name evidence="3" type="ORF">PHISCL_08107</name>
</gene>
<accession>A0A3A2Z8V1</accession>
<dbReference type="AlphaFoldDB" id="A0A3A2Z8V1"/>
<comment type="caution">
    <text evidence="3">The sequence shown here is derived from an EMBL/GenBank/DDBJ whole genome shotgun (WGS) entry which is preliminary data.</text>
</comment>
<keyword evidence="4" id="KW-1185">Reference proteome</keyword>
<keyword evidence="2" id="KW-0732">Signal</keyword>
<feature type="compositionally biased region" description="Basic and acidic residues" evidence="1">
    <location>
        <begin position="49"/>
        <end position="63"/>
    </location>
</feature>
<name>A0A3A2Z8V1_9EURO</name>
<evidence type="ECO:0000313" key="4">
    <source>
        <dbReference type="Proteomes" id="UP000266188"/>
    </source>
</evidence>
<feature type="chain" id="PRO_5017366451" evidence="2">
    <location>
        <begin position="24"/>
        <end position="88"/>
    </location>
</feature>
<protein>
    <submittedName>
        <fullName evidence="3">Uncharacterized protein</fullName>
    </submittedName>
</protein>
<sequence>MKFNLSTILAVATALSTASLSAASSIPNGGALKERGHCNPQWRGSYRYCDSDHRPQHEGEEPTKSPGCSTDGHNYAWRRVLLMDTQAM</sequence>
<feature type="region of interest" description="Disordered" evidence="1">
    <location>
        <begin position="49"/>
        <end position="73"/>
    </location>
</feature>
<feature type="signal peptide" evidence="2">
    <location>
        <begin position="1"/>
        <end position="23"/>
    </location>
</feature>
<proteinExistence type="predicted"/>
<evidence type="ECO:0000256" key="2">
    <source>
        <dbReference type="SAM" id="SignalP"/>
    </source>
</evidence>
<organism evidence="3 4">
    <name type="scientific">Aspergillus sclerotialis</name>
    <dbReference type="NCBI Taxonomy" id="2070753"/>
    <lineage>
        <taxon>Eukaryota</taxon>
        <taxon>Fungi</taxon>
        <taxon>Dikarya</taxon>
        <taxon>Ascomycota</taxon>
        <taxon>Pezizomycotina</taxon>
        <taxon>Eurotiomycetes</taxon>
        <taxon>Eurotiomycetidae</taxon>
        <taxon>Eurotiales</taxon>
        <taxon>Aspergillaceae</taxon>
        <taxon>Aspergillus</taxon>
        <taxon>Aspergillus subgen. Polypaecilum</taxon>
    </lineage>
</organism>
<dbReference type="Proteomes" id="UP000266188">
    <property type="component" value="Unassembled WGS sequence"/>
</dbReference>
<dbReference type="EMBL" id="MVGC01000393">
    <property type="protein sequence ID" value="RJE19552.1"/>
    <property type="molecule type" value="Genomic_DNA"/>
</dbReference>